<organism evidence="1">
    <name type="scientific">Salvia splendens</name>
    <name type="common">Scarlet sage</name>
    <dbReference type="NCBI Taxonomy" id="180675"/>
    <lineage>
        <taxon>Eukaryota</taxon>
        <taxon>Viridiplantae</taxon>
        <taxon>Streptophyta</taxon>
        <taxon>Embryophyta</taxon>
        <taxon>Tracheophyta</taxon>
        <taxon>Spermatophyta</taxon>
        <taxon>Magnoliopsida</taxon>
        <taxon>eudicotyledons</taxon>
        <taxon>Gunneridae</taxon>
        <taxon>Pentapetalae</taxon>
        <taxon>asterids</taxon>
        <taxon>lamiids</taxon>
        <taxon>Lamiales</taxon>
        <taxon>Lamiaceae</taxon>
        <taxon>Nepetoideae</taxon>
        <taxon>Mentheae</taxon>
        <taxon>Salviinae</taxon>
        <taxon>Salvia</taxon>
        <taxon>Salvia subgen. Calosphace</taxon>
        <taxon>core Calosphace</taxon>
    </lineage>
</organism>
<keyword evidence="2" id="KW-1185">Reference proteome</keyword>
<comment type="caution">
    <text evidence="1">The sequence shown here is derived from an EMBL/GenBank/DDBJ whole genome shotgun (WGS) entry which is preliminary data.</text>
</comment>
<proteinExistence type="predicted"/>
<gene>
    <name evidence="1" type="ORF">SASPL_113804</name>
</gene>
<protein>
    <submittedName>
        <fullName evidence="1">Uncharacterized protein</fullName>
    </submittedName>
</protein>
<reference evidence="1" key="1">
    <citation type="submission" date="2018-01" db="EMBL/GenBank/DDBJ databases">
        <authorList>
            <person name="Mao J.F."/>
        </authorList>
    </citation>
    <scope>NUCLEOTIDE SEQUENCE</scope>
    <source>
        <strain evidence="1">Huo1</strain>
        <tissue evidence="1">Leaf</tissue>
    </source>
</reference>
<name>A0A8X8Y284_SALSN</name>
<dbReference type="AlphaFoldDB" id="A0A8X8Y284"/>
<accession>A0A8X8Y284</accession>
<evidence type="ECO:0000313" key="1">
    <source>
        <dbReference type="EMBL" id="KAG6423409.1"/>
    </source>
</evidence>
<dbReference type="Proteomes" id="UP000298416">
    <property type="component" value="Unassembled WGS sequence"/>
</dbReference>
<evidence type="ECO:0000313" key="2">
    <source>
        <dbReference type="Proteomes" id="UP000298416"/>
    </source>
</evidence>
<reference evidence="1" key="2">
    <citation type="submission" date="2020-08" db="EMBL/GenBank/DDBJ databases">
        <title>Plant Genome Project.</title>
        <authorList>
            <person name="Zhang R.-G."/>
        </authorList>
    </citation>
    <scope>NUCLEOTIDE SEQUENCE</scope>
    <source>
        <strain evidence="1">Huo1</strain>
        <tissue evidence="1">Leaf</tissue>
    </source>
</reference>
<dbReference type="EMBL" id="PNBA02000005">
    <property type="protein sequence ID" value="KAG6423409.1"/>
    <property type="molecule type" value="Genomic_DNA"/>
</dbReference>
<sequence>MILMTYMLSDGGYRTTFSMETTMVTKLVPVGCGNYEVVNTMTAAKKGTNFVATRTAHPEGMGCHLLPPSSLLSRAAASSSPQPLLPVIFFLHKALKEALAHIRACSRLEALLLKKKAIKCGDTAEIHSLKVLT</sequence>